<dbReference type="InterPro" id="IPR036890">
    <property type="entry name" value="HATPase_C_sf"/>
</dbReference>
<dbReference type="Pfam" id="PF00989">
    <property type="entry name" value="PAS"/>
    <property type="match status" value="1"/>
</dbReference>
<dbReference type="InterPro" id="IPR035965">
    <property type="entry name" value="PAS-like_dom_sf"/>
</dbReference>
<feature type="domain" description="PAS" evidence="13">
    <location>
        <begin position="213"/>
        <end position="246"/>
    </location>
</feature>
<dbReference type="InterPro" id="IPR000014">
    <property type="entry name" value="PAS"/>
</dbReference>
<dbReference type="EMBL" id="BAABJR010000033">
    <property type="protein sequence ID" value="GAA5217590.1"/>
    <property type="molecule type" value="Genomic_DNA"/>
</dbReference>
<dbReference type="InterPro" id="IPR003018">
    <property type="entry name" value="GAF"/>
</dbReference>
<evidence type="ECO:0000256" key="11">
    <source>
        <dbReference type="ARBA" id="ARBA00023012"/>
    </source>
</evidence>
<accession>A0ABP9TG97</accession>
<evidence type="ECO:0000256" key="9">
    <source>
        <dbReference type="ARBA" id="ARBA00022840"/>
    </source>
</evidence>
<dbReference type="Proteomes" id="UP001499878">
    <property type="component" value="Unassembled WGS sequence"/>
</dbReference>
<dbReference type="Gene3D" id="3.60.40.10">
    <property type="entry name" value="PPM-type phosphatase domain"/>
    <property type="match status" value="1"/>
</dbReference>
<comment type="subcellular location">
    <subcellularLocation>
        <location evidence="1">Cell membrane</location>
        <topology evidence="1">Multi-pass membrane protein</topology>
    </subcellularLocation>
</comment>
<dbReference type="SUPFAM" id="SSF55874">
    <property type="entry name" value="ATPase domain of HSP90 chaperone/DNA topoisomerase II/histidine kinase"/>
    <property type="match status" value="1"/>
</dbReference>
<dbReference type="SMART" id="SM00091">
    <property type="entry name" value="PAS"/>
    <property type="match status" value="1"/>
</dbReference>
<dbReference type="PANTHER" id="PTHR43156:SF2">
    <property type="entry name" value="STAGE II SPORULATION PROTEIN E"/>
    <property type="match status" value="1"/>
</dbReference>
<dbReference type="InterPro" id="IPR029016">
    <property type="entry name" value="GAF-like_dom_sf"/>
</dbReference>
<dbReference type="Gene3D" id="3.30.450.20">
    <property type="entry name" value="PAS domain"/>
    <property type="match status" value="2"/>
</dbReference>
<evidence type="ECO:0000313" key="15">
    <source>
        <dbReference type="Proteomes" id="UP001499878"/>
    </source>
</evidence>
<dbReference type="InterPro" id="IPR033463">
    <property type="entry name" value="sCache_3"/>
</dbReference>
<keyword evidence="3" id="KW-0597">Phosphoprotein</keyword>
<dbReference type="Gene3D" id="3.30.450.40">
    <property type="match status" value="1"/>
</dbReference>
<dbReference type="SUPFAM" id="SSF81606">
    <property type="entry name" value="PP2C-like"/>
    <property type="match status" value="1"/>
</dbReference>
<sequence length="870" mass="92753">MRSVAGQVFLLQAVLVVLLAVAAVIALVLQVRRDGTEEARRRTLSVAQTFANAPGTAAALDSRDPTAVLQPRAEAVREAADVAFVVVSNTQGIRYTHPDPDLIGKRVLGPYEKVVQGTPLTTELDASVGPAVDSTVPVFRDDGSVAGIVAVEITLGDINQSVGRQIPVILGGTAGGLVFALGGSALVNRRLSRQTRGLGPAEMTRMYVHHDAVLHAVREGVLIVDGKGRLVLANDEARRLLGLPADVEERPVAECGLRSRIAELLESGRPTTDEVVPVGERLLAVNVRVTGDRGGPPGAVATLRDTTELAAVIGRAEAVRERLLLLYEAGKMIGSTLDVTTTAEELTRVATPRFSDFATVDLALSVFRGDEPRESDGTVVQVRRAAVAGLRDDHPLHPPGRVTGTVPTSLGSLGDGERHSLPDADVETVLGRYGQDPAHAERIIEYGFHSVLAVPLHARGVVLGLANFWRSENPAPFDADDEVFARELAARAAVCVDNARRYTREHQTAVTLQRSLLPSGLPEQDALDIAHRYVPAEAGVGGDWFDVIALPGARVALVVGDVVGHGLHAAATMGRLRTAVQNFAALDLPADELLARLDELVSRLDQEGGADSAEIAGATCLYAIYDPVAGRCSLSRAGHPSPALVLPDGSVHFPGSPVGLPLGVGSGLPFEAVELDLPAGSRLVLYTDGLVETRGRDIDEGMELLRRSLARAGRTPEETCADVLATLPSRPSDDDVALLVAGTRVLDPSRVSAWDVERDPAAVSRIRREVTDRLAEWGLDEEAFVTELILSELLTNAVRYGTDPVRVRLLHDRTLICEVSDGSSTAPHLRYAATTDEGGRGLFLVAQLADRWGTRYTETGKVIWSEQTRR</sequence>
<dbReference type="Gene3D" id="3.30.565.10">
    <property type="entry name" value="Histidine kinase-like ATPase, C-terminal domain"/>
    <property type="match status" value="1"/>
</dbReference>
<dbReference type="Pfam" id="PF17203">
    <property type="entry name" value="sCache_3_2"/>
    <property type="match status" value="1"/>
</dbReference>
<keyword evidence="4" id="KW-0808">Transferase</keyword>
<evidence type="ECO:0000256" key="10">
    <source>
        <dbReference type="ARBA" id="ARBA00022989"/>
    </source>
</evidence>
<dbReference type="CDD" id="cd00130">
    <property type="entry name" value="PAS"/>
    <property type="match status" value="1"/>
</dbReference>
<dbReference type="InterPro" id="IPR052016">
    <property type="entry name" value="Bact_Sigma-Reg"/>
</dbReference>
<organism evidence="14 15">
    <name type="scientific">Streptomyces thinghirensis</name>
    <dbReference type="NCBI Taxonomy" id="551547"/>
    <lineage>
        <taxon>Bacteria</taxon>
        <taxon>Bacillati</taxon>
        <taxon>Actinomycetota</taxon>
        <taxon>Actinomycetes</taxon>
        <taxon>Kitasatosporales</taxon>
        <taxon>Streptomycetaceae</taxon>
        <taxon>Streptomyces</taxon>
    </lineage>
</organism>
<keyword evidence="11" id="KW-0902">Two-component regulatory system</keyword>
<proteinExistence type="predicted"/>
<dbReference type="RefSeq" id="WP_345638581.1">
    <property type="nucleotide sequence ID" value="NZ_BAABJR010000033.1"/>
</dbReference>
<dbReference type="InterPro" id="IPR029151">
    <property type="entry name" value="Sensor-like_sf"/>
</dbReference>
<dbReference type="InterPro" id="IPR001932">
    <property type="entry name" value="PPM-type_phosphatase-like_dom"/>
</dbReference>
<evidence type="ECO:0000313" key="14">
    <source>
        <dbReference type="EMBL" id="GAA5217590.1"/>
    </source>
</evidence>
<gene>
    <name evidence="14" type="ORF">GCM10023323_75210</name>
</gene>
<keyword evidence="15" id="KW-1185">Reference proteome</keyword>
<protein>
    <submittedName>
        <fullName evidence="14">SpoIIE family protein phosphatase/ATP-binding protein</fullName>
    </submittedName>
</protein>
<dbReference type="Pfam" id="PF13581">
    <property type="entry name" value="HATPase_c_2"/>
    <property type="match status" value="1"/>
</dbReference>
<keyword evidence="12" id="KW-0472">Membrane</keyword>
<keyword evidence="10" id="KW-1133">Transmembrane helix</keyword>
<dbReference type="SUPFAM" id="SSF55781">
    <property type="entry name" value="GAF domain-like"/>
    <property type="match status" value="1"/>
</dbReference>
<dbReference type="SMART" id="SM00331">
    <property type="entry name" value="PP2C_SIG"/>
    <property type="match status" value="1"/>
</dbReference>
<dbReference type="SUPFAM" id="SSF103190">
    <property type="entry name" value="Sensory domain-like"/>
    <property type="match status" value="1"/>
</dbReference>
<keyword evidence="6" id="KW-0547">Nucleotide-binding</keyword>
<dbReference type="PROSITE" id="PS50112">
    <property type="entry name" value="PAS"/>
    <property type="match status" value="1"/>
</dbReference>
<evidence type="ECO:0000256" key="7">
    <source>
        <dbReference type="ARBA" id="ARBA00022777"/>
    </source>
</evidence>
<evidence type="ECO:0000256" key="4">
    <source>
        <dbReference type="ARBA" id="ARBA00022679"/>
    </source>
</evidence>
<dbReference type="PANTHER" id="PTHR43156">
    <property type="entry name" value="STAGE II SPORULATION PROTEIN E-RELATED"/>
    <property type="match status" value="1"/>
</dbReference>
<dbReference type="Pfam" id="PF07228">
    <property type="entry name" value="SpoIIE"/>
    <property type="match status" value="1"/>
</dbReference>
<keyword evidence="9" id="KW-0067">ATP-binding</keyword>
<evidence type="ECO:0000256" key="2">
    <source>
        <dbReference type="ARBA" id="ARBA00022475"/>
    </source>
</evidence>
<keyword evidence="5" id="KW-0812">Transmembrane</keyword>
<comment type="caution">
    <text evidence="14">The sequence shown here is derived from an EMBL/GenBank/DDBJ whole genome shotgun (WGS) entry which is preliminary data.</text>
</comment>
<evidence type="ECO:0000256" key="1">
    <source>
        <dbReference type="ARBA" id="ARBA00004651"/>
    </source>
</evidence>
<evidence type="ECO:0000256" key="6">
    <source>
        <dbReference type="ARBA" id="ARBA00022741"/>
    </source>
</evidence>
<evidence type="ECO:0000256" key="5">
    <source>
        <dbReference type="ARBA" id="ARBA00022692"/>
    </source>
</evidence>
<evidence type="ECO:0000256" key="12">
    <source>
        <dbReference type="ARBA" id="ARBA00023136"/>
    </source>
</evidence>
<keyword evidence="7" id="KW-0418">Kinase</keyword>
<reference evidence="15" key="1">
    <citation type="journal article" date="2019" name="Int. J. Syst. Evol. Microbiol.">
        <title>The Global Catalogue of Microorganisms (GCM) 10K type strain sequencing project: providing services to taxonomists for standard genome sequencing and annotation.</title>
        <authorList>
            <consortium name="The Broad Institute Genomics Platform"/>
            <consortium name="The Broad Institute Genome Sequencing Center for Infectious Disease"/>
            <person name="Wu L."/>
            <person name="Ma J."/>
        </authorList>
    </citation>
    <scope>NUCLEOTIDE SEQUENCE [LARGE SCALE GENOMIC DNA]</scope>
    <source>
        <strain evidence="15">JCM 18306</strain>
    </source>
</reference>
<dbReference type="SUPFAM" id="SSF55785">
    <property type="entry name" value="PYP-like sensor domain (PAS domain)"/>
    <property type="match status" value="1"/>
</dbReference>
<evidence type="ECO:0000256" key="3">
    <source>
        <dbReference type="ARBA" id="ARBA00022553"/>
    </source>
</evidence>
<name>A0ABP9TG97_9ACTN</name>
<dbReference type="Pfam" id="PF01590">
    <property type="entry name" value="GAF"/>
    <property type="match status" value="1"/>
</dbReference>
<keyword evidence="8" id="KW-0378">Hydrolase</keyword>
<keyword evidence="2" id="KW-1003">Cell membrane</keyword>
<dbReference type="SMART" id="SM00065">
    <property type="entry name" value="GAF"/>
    <property type="match status" value="1"/>
</dbReference>
<evidence type="ECO:0000256" key="8">
    <source>
        <dbReference type="ARBA" id="ARBA00022801"/>
    </source>
</evidence>
<dbReference type="InterPro" id="IPR003594">
    <property type="entry name" value="HATPase_dom"/>
</dbReference>
<dbReference type="InterPro" id="IPR036457">
    <property type="entry name" value="PPM-type-like_dom_sf"/>
</dbReference>
<dbReference type="InterPro" id="IPR013767">
    <property type="entry name" value="PAS_fold"/>
</dbReference>
<dbReference type="CDD" id="cd16936">
    <property type="entry name" value="HATPase_RsbW-like"/>
    <property type="match status" value="1"/>
</dbReference>
<evidence type="ECO:0000259" key="13">
    <source>
        <dbReference type="PROSITE" id="PS50112"/>
    </source>
</evidence>